<dbReference type="Proteomes" id="UP000072741">
    <property type="component" value="Unassembled WGS sequence"/>
</dbReference>
<evidence type="ECO:0000313" key="2">
    <source>
        <dbReference type="Proteomes" id="UP000072741"/>
    </source>
</evidence>
<proteinExistence type="predicted"/>
<organism evidence="1 2">
    <name type="scientific">Pseudacidovorax intermedius</name>
    <dbReference type="NCBI Taxonomy" id="433924"/>
    <lineage>
        <taxon>Bacteria</taxon>
        <taxon>Pseudomonadati</taxon>
        <taxon>Pseudomonadota</taxon>
        <taxon>Betaproteobacteria</taxon>
        <taxon>Burkholderiales</taxon>
        <taxon>Comamonadaceae</taxon>
        <taxon>Pseudacidovorax</taxon>
    </lineage>
</organism>
<gene>
    <name evidence="1" type="ORF">NS331_24355</name>
</gene>
<reference evidence="1 2" key="1">
    <citation type="journal article" date="2016" name="Front. Microbiol.">
        <title>Genomic Resource of Rice Seed Associated Bacteria.</title>
        <authorList>
            <person name="Midha S."/>
            <person name="Bansal K."/>
            <person name="Sharma S."/>
            <person name="Kumar N."/>
            <person name="Patil P.P."/>
            <person name="Chaudhry V."/>
            <person name="Patil P.B."/>
        </authorList>
    </citation>
    <scope>NUCLEOTIDE SEQUENCE [LARGE SCALE GENOMIC DNA]</scope>
    <source>
        <strain evidence="1 2">NS331</strain>
    </source>
</reference>
<evidence type="ECO:0000313" key="1">
    <source>
        <dbReference type="EMBL" id="KTT13089.1"/>
    </source>
</evidence>
<dbReference type="AlphaFoldDB" id="A0A147GL76"/>
<accession>A0A147GL76</accession>
<sequence>MSERLFVLLLEPLPDCCIELPPDAPLPLLPPMVPDEELCANTRLALHSAAAISMGRRGWNGVRVSCMRSLLE</sequence>
<keyword evidence="2" id="KW-1185">Reference proteome</keyword>
<comment type="caution">
    <text evidence="1">The sequence shown here is derived from an EMBL/GenBank/DDBJ whole genome shotgun (WGS) entry which is preliminary data.</text>
</comment>
<protein>
    <submittedName>
        <fullName evidence="1">Uncharacterized protein</fullName>
    </submittedName>
</protein>
<dbReference type="EMBL" id="LDSL01000205">
    <property type="protein sequence ID" value="KTT13089.1"/>
    <property type="molecule type" value="Genomic_DNA"/>
</dbReference>
<name>A0A147GL76_9BURK</name>